<accession>A0A315ZTF7</accession>
<dbReference type="AlphaFoldDB" id="A0A315ZTF7"/>
<gene>
    <name evidence="2" type="ORF">BC781_107104</name>
</gene>
<sequence length="297" mass="34491">MDISIVIPSHNRKASLIQLLKSIKESDTETIQFEVIVVCDGCVDGTEKEIEAFQKQFSVLKYISQKGAGPAAARNNGAKLAQGKYIAFTDDDCLVSKEWLKAIITGFSKFPKVIGLQGKTLTNKKECTPLTHQIHNEAGHSAWPTCNVAYRKDYFERVGGFDESFPFAHNEDADIAWRLEKEGPMIFYSEMLIIHPPREESFKKLSKRMKMLESEFLLYHKDAKTYKEKRNSSPWVTIYWEVFLVHQFRQLKSRFKFIHKPKEFFLGLALNFYWWYELIALLPKYMAADKKYAKLYA</sequence>
<dbReference type="CDD" id="cd00761">
    <property type="entry name" value="Glyco_tranf_GTA_type"/>
    <property type="match status" value="1"/>
</dbReference>
<dbReference type="Pfam" id="PF00535">
    <property type="entry name" value="Glycos_transf_2"/>
    <property type="match status" value="1"/>
</dbReference>
<comment type="caution">
    <text evidence="2">The sequence shown here is derived from an EMBL/GenBank/DDBJ whole genome shotgun (WGS) entry which is preliminary data.</text>
</comment>
<dbReference type="Proteomes" id="UP000245535">
    <property type="component" value="Unassembled WGS sequence"/>
</dbReference>
<dbReference type="SUPFAM" id="SSF53448">
    <property type="entry name" value="Nucleotide-diphospho-sugar transferases"/>
    <property type="match status" value="1"/>
</dbReference>
<evidence type="ECO:0000313" key="2">
    <source>
        <dbReference type="EMBL" id="PWJ38514.1"/>
    </source>
</evidence>
<dbReference type="InterPro" id="IPR001173">
    <property type="entry name" value="Glyco_trans_2-like"/>
</dbReference>
<name>A0A315ZTF7_SEDFL</name>
<dbReference type="GO" id="GO:0016740">
    <property type="term" value="F:transferase activity"/>
    <property type="evidence" value="ECO:0007669"/>
    <property type="project" value="UniProtKB-KW"/>
</dbReference>
<proteinExistence type="predicted"/>
<dbReference type="PANTHER" id="PTHR43685:SF2">
    <property type="entry name" value="GLYCOSYLTRANSFERASE 2-LIKE DOMAIN-CONTAINING PROTEIN"/>
    <property type="match status" value="1"/>
</dbReference>
<dbReference type="PANTHER" id="PTHR43685">
    <property type="entry name" value="GLYCOSYLTRANSFERASE"/>
    <property type="match status" value="1"/>
</dbReference>
<dbReference type="InterPro" id="IPR029044">
    <property type="entry name" value="Nucleotide-diphossugar_trans"/>
</dbReference>
<keyword evidence="3" id="KW-1185">Reference proteome</keyword>
<evidence type="ECO:0000313" key="3">
    <source>
        <dbReference type="Proteomes" id="UP000245535"/>
    </source>
</evidence>
<reference evidence="2 3" key="1">
    <citation type="submission" date="2018-03" db="EMBL/GenBank/DDBJ databases">
        <title>Genomic Encyclopedia of Archaeal and Bacterial Type Strains, Phase II (KMG-II): from individual species to whole genera.</title>
        <authorList>
            <person name="Goeker M."/>
        </authorList>
    </citation>
    <scope>NUCLEOTIDE SEQUENCE [LARGE SCALE GENOMIC DNA]</scope>
    <source>
        <strain evidence="2 3">DSM 28229</strain>
    </source>
</reference>
<dbReference type="OrthoDB" id="9801954at2"/>
<evidence type="ECO:0000259" key="1">
    <source>
        <dbReference type="Pfam" id="PF00535"/>
    </source>
</evidence>
<protein>
    <submittedName>
        <fullName evidence="2">GT2 family glycosyltransferase</fullName>
    </submittedName>
</protein>
<feature type="domain" description="Glycosyltransferase 2-like" evidence="1">
    <location>
        <begin position="4"/>
        <end position="131"/>
    </location>
</feature>
<dbReference type="InterPro" id="IPR050834">
    <property type="entry name" value="Glycosyltransf_2"/>
</dbReference>
<dbReference type="Gene3D" id="3.90.550.10">
    <property type="entry name" value="Spore Coat Polysaccharide Biosynthesis Protein SpsA, Chain A"/>
    <property type="match status" value="1"/>
</dbReference>
<organism evidence="2 3">
    <name type="scientific">Sediminitomix flava</name>
    <dbReference type="NCBI Taxonomy" id="379075"/>
    <lineage>
        <taxon>Bacteria</taxon>
        <taxon>Pseudomonadati</taxon>
        <taxon>Bacteroidota</taxon>
        <taxon>Cytophagia</taxon>
        <taxon>Cytophagales</taxon>
        <taxon>Flammeovirgaceae</taxon>
        <taxon>Sediminitomix</taxon>
    </lineage>
</organism>
<dbReference type="EMBL" id="QGDO01000007">
    <property type="protein sequence ID" value="PWJ38514.1"/>
    <property type="molecule type" value="Genomic_DNA"/>
</dbReference>
<dbReference type="RefSeq" id="WP_109621651.1">
    <property type="nucleotide sequence ID" value="NZ_QGDO01000007.1"/>
</dbReference>
<keyword evidence="2" id="KW-0808">Transferase</keyword>